<organism evidence="15 16">
    <name type="scientific">Ceratitis capitata</name>
    <name type="common">Mediterranean fruit fly</name>
    <name type="synonym">Tephritis capitata</name>
    <dbReference type="NCBI Taxonomy" id="7213"/>
    <lineage>
        <taxon>Eukaryota</taxon>
        <taxon>Metazoa</taxon>
        <taxon>Ecdysozoa</taxon>
        <taxon>Arthropoda</taxon>
        <taxon>Hexapoda</taxon>
        <taxon>Insecta</taxon>
        <taxon>Pterygota</taxon>
        <taxon>Neoptera</taxon>
        <taxon>Endopterygota</taxon>
        <taxon>Diptera</taxon>
        <taxon>Brachycera</taxon>
        <taxon>Muscomorpha</taxon>
        <taxon>Tephritoidea</taxon>
        <taxon>Tephritidae</taxon>
        <taxon>Ceratitis</taxon>
        <taxon>Ceratitis</taxon>
    </lineage>
</organism>
<dbReference type="GO" id="GO:0005874">
    <property type="term" value="C:microtubule"/>
    <property type="evidence" value="ECO:0007669"/>
    <property type="project" value="UniProtKB-KW"/>
</dbReference>
<evidence type="ECO:0000313" key="16">
    <source>
        <dbReference type="Proteomes" id="UP000606786"/>
    </source>
</evidence>
<evidence type="ECO:0000256" key="2">
    <source>
        <dbReference type="ARBA" id="ARBA00004230"/>
    </source>
</evidence>
<evidence type="ECO:0000256" key="13">
    <source>
        <dbReference type="ARBA" id="ARBA00047162"/>
    </source>
</evidence>
<dbReference type="PANTHER" id="PTHR14320:SF2">
    <property type="entry name" value="COILED-COIL DOMAIN-CONTAINING PROTEIN 181"/>
    <property type="match status" value="1"/>
</dbReference>
<keyword evidence="8" id="KW-0282">Flagellum</keyword>
<keyword evidence="12" id="KW-0966">Cell projection</keyword>
<evidence type="ECO:0000256" key="12">
    <source>
        <dbReference type="ARBA" id="ARBA00023273"/>
    </source>
</evidence>
<dbReference type="GO" id="GO:0008017">
    <property type="term" value="F:microtubule binding"/>
    <property type="evidence" value="ECO:0007669"/>
    <property type="project" value="InterPro"/>
</dbReference>
<evidence type="ECO:0000256" key="1">
    <source>
        <dbReference type="ARBA" id="ARBA00002213"/>
    </source>
</evidence>
<feature type="region of interest" description="Disordered" evidence="14">
    <location>
        <begin position="281"/>
        <end position="309"/>
    </location>
</feature>
<gene>
    <name evidence="15" type="ORF">CCAP1982_LOCUS11606</name>
</gene>
<sequence>MAESNQNEHESNESDEDCEVYFLKPVNEYNIVEKIKEANKVLFEETTTIDEQPACSEPFDAVGDLGARKVTFAPNLETYEPDNNLLETLKLTREFEDAVAEAKELDRKLTDICKYQTILEETTPNTNEVTDTELATVDTNDKSEISDAGTRDSADTDTEEEVTQVSTVEVKEAAVSDADDEVVEEICEEISVMDMENEELQPQVNNAQIGNQRRMVKLRTFDCAEEDPPEANDSDQDNKSMVNLLTSDGEEECCSAATFDINDCNSDLDVDDIEADCSRVSEADGETNPDVNDDNNSINDTTTDVYDDDDEDDDLSIIVASYLTDDIGHKRLYSNRNKPTNKARRLLPPLSKRFSIRGKTLARNAIGTCADGNEIVARRPPHLPPPEVTDLKLNYRTCCEYRRQLSQNEKLPKYTGYLSEYGLSRQQLELREESLQRKQRFALQQTLKANETEMRKMHDNERAFTTWLRNKMRYPINKTRNMFDVKRRSLDAGFGGSMGTCGGKSAVRNASAKRT</sequence>
<dbReference type="GO" id="GO:0031514">
    <property type="term" value="C:motile cilium"/>
    <property type="evidence" value="ECO:0007669"/>
    <property type="project" value="UniProtKB-SubCell"/>
</dbReference>
<protein>
    <recommendedName>
        <fullName evidence="5">Coiled-coil domain-containing protein 181</fullName>
    </recommendedName>
</protein>
<evidence type="ECO:0000256" key="10">
    <source>
        <dbReference type="ARBA" id="ARBA00023069"/>
    </source>
</evidence>
<evidence type="ECO:0000256" key="6">
    <source>
        <dbReference type="ARBA" id="ARBA00022490"/>
    </source>
</evidence>
<proteinExistence type="inferred from homology"/>
<feature type="compositionally biased region" description="Low complexity" evidence="14">
    <location>
        <begin position="294"/>
        <end position="304"/>
    </location>
</feature>
<evidence type="ECO:0000256" key="14">
    <source>
        <dbReference type="SAM" id="MobiDB-lite"/>
    </source>
</evidence>
<keyword evidence="6" id="KW-0963">Cytoplasm</keyword>
<evidence type="ECO:0000256" key="7">
    <source>
        <dbReference type="ARBA" id="ARBA00022701"/>
    </source>
</evidence>
<feature type="region of interest" description="Disordered" evidence="14">
    <location>
        <begin position="138"/>
        <end position="166"/>
    </location>
</feature>
<comment type="subcellular location">
    <subcellularLocation>
        <location evidence="2">Cell projection</location>
        <location evidence="2">Cilium</location>
        <location evidence="2">Flagellum</location>
    </subcellularLocation>
    <subcellularLocation>
        <location evidence="3">Cytoplasm</location>
        <location evidence="3">Cytoskeleton</location>
    </subcellularLocation>
</comment>
<feature type="compositionally biased region" description="Acidic residues" evidence="14">
    <location>
        <begin position="283"/>
        <end position="293"/>
    </location>
</feature>
<name>A0A811UYM8_CERCA</name>
<comment type="caution">
    <text evidence="15">The sequence shown here is derived from an EMBL/GenBank/DDBJ whole genome shotgun (WGS) entry which is preliminary data.</text>
</comment>
<evidence type="ECO:0000256" key="3">
    <source>
        <dbReference type="ARBA" id="ARBA00004245"/>
    </source>
</evidence>
<dbReference type="OrthoDB" id="8046612at2759"/>
<keyword evidence="9" id="KW-0175">Coiled coil</keyword>
<evidence type="ECO:0000256" key="11">
    <source>
        <dbReference type="ARBA" id="ARBA00023212"/>
    </source>
</evidence>
<reference evidence="15" key="1">
    <citation type="submission" date="2020-11" db="EMBL/GenBank/DDBJ databases">
        <authorList>
            <person name="Whitehead M."/>
        </authorList>
    </citation>
    <scope>NUCLEOTIDE SEQUENCE</scope>
    <source>
        <strain evidence="15">EGII</strain>
    </source>
</reference>
<evidence type="ECO:0000256" key="9">
    <source>
        <dbReference type="ARBA" id="ARBA00023054"/>
    </source>
</evidence>
<evidence type="ECO:0000313" key="15">
    <source>
        <dbReference type="EMBL" id="CAD7003145.1"/>
    </source>
</evidence>
<evidence type="ECO:0000256" key="8">
    <source>
        <dbReference type="ARBA" id="ARBA00022846"/>
    </source>
</evidence>
<keyword evidence="11" id="KW-0206">Cytoskeleton</keyword>
<dbReference type="InterPro" id="IPR026687">
    <property type="entry name" value="CCDC181"/>
</dbReference>
<comment type="similarity">
    <text evidence="4">Belongs to the CCDC181 family.</text>
</comment>
<keyword evidence="16" id="KW-1185">Reference proteome</keyword>
<dbReference type="EMBL" id="CAJHJT010000034">
    <property type="protein sequence ID" value="CAD7003145.1"/>
    <property type="molecule type" value="Genomic_DNA"/>
</dbReference>
<evidence type="ECO:0000256" key="5">
    <source>
        <dbReference type="ARBA" id="ARBA00022306"/>
    </source>
</evidence>
<evidence type="ECO:0000256" key="4">
    <source>
        <dbReference type="ARBA" id="ARBA00005737"/>
    </source>
</evidence>
<comment type="subunit">
    <text evidence="13">Homodimer. Interacts with HOOK1. Interacts with HOOK2. Interacts with HOOK3.</text>
</comment>
<feature type="compositionally biased region" description="Basic and acidic residues" evidence="14">
    <location>
        <begin position="139"/>
        <end position="154"/>
    </location>
</feature>
<keyword evidence="7" id="KW-0493">Microtubule</keyword>
<dbReference type="PANTHER" id="PTHR14320">
    <property type="entry name" value="COILED-COIL DOMAIN-CONTAINING PROTEIN 181"/>
    <property type="match status" value="1"/>
</dbReference>
<dbReference type="Proteomes" id="UP000606786">
    <property type="component" value="Unassembled WGS sequence"/>
</dbReference>
<keyword evidence="10" id="KW-0969">Cilium</keyword>
<accession>A0A811UYM8</accession>
<comment type="function">
    <text evidence="1">Microtubule-binding protein that localizes to the microtubular manchette of elongating spermatids.</text>
</comment>
<dbReference type="AlphaFoldDB" id="A0A811UYM8"/>